<name>A0A0F9GTW1_9ZZZZ</name>
<accession>A0A0F9GTW1</accession>
<comment type="caution">
    <text evidence="1">The sequence shown here is derived from an EMBL/GenBank/DDBJ whole genome shotgun (WGS) entry which is preliminary data.</text>
</comment>
<evidence type="ECO:0000313" key="1">
    <source>
        <dbReference type="EMBL" id="KKL94121.1"/>
    </source>
</evidence>
<protein>
    <submittedName>
        <fullName evidence="1">Uncharacterized protein</fullName>
    </submittedName>
</protein>
<organism evidence="1">
    <name type="scientific">marine sediment metagenome</name>
    <dbReference type="NCBI Taxonomy" id="412755"/>
    <lineage>
        <taxon>unclassified sequences</taxon>
        <taxon>metagenomes</taxon>
        <taxon>ecological metagenomes</taxon>
    </lineage>
</organism>
<proteinExistence type="predicted"/>
<reference evidence="1" key="1">
    <citation type="journal article" date="2015" name="Nature">
        <title>Complex archaea that bridge the gap between prokaryotes and eukaryotes.</title>
        <authorList>
            <person name="Spang A."/>
            <person name="Saw J.H."/>
            <person name="Jorgensen S.L."/>
            <person name="Zaremba-Niedzwiedzka K."/>
            <person name="Martijn J."/>
            <person name="Lind A.E."/>
            <person name="van Eijk R."/>
            <person name="Schleper C."/>
            <person name="Guy L."/>
            <person name="Ettema T.J."/>
        </authorList>
    </citation>
    <scope>NUCLEOTIDE SEQUENCE</scope>
</reference>
<dbReference type="AlphaFoldDB" id="A0A0F9GTW1"/>
<dbReference type="EMBL" id="LAZR01019008">
    <property type="protein sequence ID" value="KKL94121.1"/>
    <property type="molecule type" value="Genomic_DNA"/>
</dbReference>
<gene>
    <name evidence="1" type="ORF">LCGC14_1867870</name>
</gene>
<sequence>MTYTVCTKCGREIPWGQPRVFLRFMEGSKVIKEGEVCVRWCATRIFNDDNLH</sequence>